<organism evidence="1">
    <name type="scientific">bioreactor metagenome</name>
    <dbReference type="NCBI Taxonomy" id="1076179"/>
    <lineage>
        <taxon>unclassified sequences</taxon>
        <taxon>metagenomes</taxon>
        <taxon>ecological metagenomes</taxon>
    </lineage>
</organism>
<protein>
    <recommendedName>
        <fullName evidence="2">5-carboxymethyl-2-hydroxymuconate Delta-isomerase</fullName>
    </recommendedName>
</protein>
<dbReference type="AlphaFoldDB" id="A0A645G861"/>
<dbReference type="PANTHER" id="PTHR37950:SF1">
    <property type="entry name" value="4-HYDROXYPHENYLACETATE CATABOLISM PROTEIN"/>
    <property type="match status" value="1"/>
</dbReference>
<proteinExistence type="predicted"/>
<evidence type="ECO:0000313" key="1">
    <source>
        <dbReference type="EMBL" id="MPN23091.1"/>
    </source>
</evidence>
<dbReference type="Pfam" id="PF02962">
    <property type="entry name" value="CHMI"/>
    <property type="match status" value="1"/>
</dbReference>
<dbReference type="InterPro" id="IPR014347">
    <property type="entry name" value="Tautomerase/MIF_sf"/>
</dbReference>
<dbReference type="CDD" id="cd00580">
    <property type="entry name" value="CHMI"/>
    <property type="match status" value="1"/>
</dbReference>
<reference evidence="1" key="1">
    <citation type="submission" date="2019-08" db="EMBL/GenBank/DDBJ databases">
        <authorList>
            <person name="Kucharzyk K."/>
            <person name="Murdoch R.W."/>
            <person name="Higgins S."/>
            <person name="Loffler F."/>
        </authorList>
    </citation>
    <scope>NUCLEOTIDE SEQUENCE</scope>
</reference>
<gene>
    <name evidence="1" type="ORF">SDC9_170476</name>
</gene>
<comment type="caution">
    <text evidence="1">The sequence shown here is derived from an EMBL/GenBank/DDBJ whole genome shotgun (WGS) entry which is preliminary data.</text>
</comment>
<dbReference type="EMBL" id="VSSQ01071496">
    <property type="protein sequence ID" value="MPN23091.1"/>
    <property type="molecule type" value="Genomic_DNA"/>
</dbReference>
<sequence length="144" mass="15392">MPHIVINYSANLDTQTNMQMLCHALADTLLSQRAEDGSAVFAPGGVRVFAYPAPHCAIADGGAVAMESGGNGDYGFVYINLRMGRGRSSVVHTKVGDALLACASDHLHPLFDTQYLGLTVQIDESPGQVYDGKRSTLHPLFQNS</sequence>
<name>A0A645G861_9ZZZZ</name>
<dbReference type="GO" id="GO:0008704">
    <property type="term" value="F:5-carboxymethyl-2-hydroxymuconate delta-isomerase activity"/>
    <property type="evidence" value="ECO:0007669"/>
    <property type="project" value="InterPro"/>
</dbReference>
<accession>A0A645G861</accession>
<dbReference type="PANTHER" id="PTHR37950">
    <property type="entry name" value="4-HYDROXYPHENYLACETATE CATABOLISM PROTEIN"/>
    <property type="match status" value="1"/>
</dbReference>
<dbReference type="InterPro" id="IPR004220">
    <property type="entry name" value="5-COMe_2-OHmuconate_Isoase"/>
</dbReference>
<dbReference type="Gene3D" id="3.30.429.10">
    <property type="entry name" value="Macrophage Migration Inhibitory Factor"/>
    <property type="match status" value="1"/>
</dbReference>
<evidence type="ECO:0008006" key="2">
    <source>
        <dbReference type="Google" id="ProtNLM"/>
    </source>
</evidence>
<dbReference type="SUPFAM" id="SSF55331">
    <property type="entry name" value="Tautomerase/MIF"/>
    <property type="match status" value="1"/>
</dbReference>